<feature type="transmembrane region" description="Helical" evidence="1">
    <location>
        <begin position="143"/>
        <end position="161"/>
    </location>
</feature>
<evidence type="ECO:0000256" key="1">
    <source>
        <dbReference type="SAM" id="Phobius"/>
    </source>
</evidence>
<feature type="transmembrane region" description="Helical" evidence="1">
    <location>
        <begin position="91"/>
        <end position="110"/>
    </location>
</feature>
<evidence type="ECO:0008006" key="4">
    <source>
        <dbReference type="Google" id="ProtNLM"/>
    </source>
</evidence>
<protein>
    <recommendedName>
        <fullName evidence="4">Metal-dependent hydrolase</fullName>
    </recommendedName>
</protein>
<dbReference type="EMBL" id="JAOPGA020000739">
    <property type="protein sequence ID" value="KAL0481221.1"/>
    <property type="molecule type" value="Genomic_DNA"/>
</dbReference>
<name>A0AAW2YWZ6_9EUKA</name>
<feature type="transmembrane region" description="Helical" evidence="1">
    <location>
        <begin position="63"/>
        <end position="84"/>
    </location>
</feature>
<dbReference type="AlphaFoldDB" id="A0AAW2YWZ6"/>
<comment type="caution">
    <text evidence="2">The sequence shown here is derived from an EMBL/GenBank/DDBJ whole genome shotgun (WGS) entry which is preliminary data.</text>
</comment>
<feature type="transmembrane region" description="Helical" evidence="1">
    <location>
        <begin position="168"/>
        <end position="187"/>
    </location>
</feature>
<proteinExistence type="predicted"/>
<sequence length="238" mass="26084">MFSGHLGFAYLLKLLPVTNNISLGTLFLAAQWPDFLLGLTLILGHDWGSYDPSLAGKTFPFKTHLPISHSLFGWLLGIGFLAVFQAFWRRCVTLSEIVTLSVGALSHWLLDVLVHRGSIPIFPTSNDPSNFVGLSLWDLPNSTVFGLEMAILFLPLLLLLITGRLKLGAAASVSLLILIIIHVVFQYNSNFIAPFSTDNMLSKDNGPVFLGLMVVLGLLCHFSDNNSTQDVTSKVKTN</sequence>
<feature type="transmembrane region" description="Helical" evidence="1">
    <location>
        <begin position="207"/>
        <end position="224"/>
    </location>
</feature>
<accession>A0AAW2YWZ6</accession>
<evidence type="ECO:0000313" key="3">
    <source>
        <dbReference type="Proteomes" id="UP001431209"/>
    </source>
</evidence>
<gene>
    <name evidence="2" type="ORF">AKO1_012811</name>
</gene>
<reference evidence="2 3" key="1">
    <citation type="submission" date="2024-03" db="EMBL/GenBank/DDBJ databases">
        <title>The Acrasis kona genome and developmental transcriptomes reveal deep origins of eukaryotic multicellular pathways.</title>
        <authorList>
            <person name="Sheikh S."/>
            <person name="Fu C.-J."/>
            <person name="Brown M.W."/>
            <person name="Baldauf S.L."/>
        </authorList>
    </citation>
    <scope>NUCLEOTIDE SEQUENCE [LARGE SCALE GENOMIC DNA]</scope>
    <source>
        <strain evidence="2 3">ATCC MYA-3509</strain>
    </source>
</reference>
<dbReference type="Proteomes" id="UP001431209">
    <property type="component" value="Unassembled WGS sequence"/>
</dbReference>
<keyword evidence="1" id="KW-0472">Membrane</keyword>
<evidence type="ECO:0000313" key="2">
    <source>
        <dbReference type="EMBL" id="KAL0481221.1"/>
    </source>
</evidence>
<organism evidence="2 3">
    <name type="scientific">Acrasis kona</name>
    <dbReference type="NCBI Taxonomy" id="1008807"/>
    <lineage>
        <taxon>Eukaryota</taxon>
        <taxon>Discoba</taxon>
        <taxon>Heterolobosea</taxon>
        <taxon>Tetramitia</taxon>
        <taxon>Eutetramitia</taxon>
        <taxon>Acrasidae</taxon>
        <taxon>Acrasis</taxon>
    </lineage>
</organism>
<keyword evidence="3" id="KW-1185">Reference proteome</keyword>
<keyword evidence="1" id="KW-0812">Transmembrane</keyword>
<keyword evidence="1" id="KW-1133">Transmembrane helix</keyword>